<evidence type="ECO:0000313" key="3">
    <source>
        <dbReference type="Proteomes" id="UP001204851"/>
    </source>
</evidence>
<proteinExistence type="predicted"/>
<dbReference type="RefSeq" id="WP_252769912.1">
    <property type="nucleotide sequence ID" value="NZ_JAMXMC010000006.1"/>
</dbReference>
<accession>A0ABT1BMF5</accession>
<feature type="domain" description="CheW-like" evidence="1">
    <location>
        <begin position="672"/>
        <end position="824"/>
    </location>
</feature>
<dbReference type="PROSITE" id="PS50851">
    <property type="entry name" value="CHEW"/>
    <property type="match status" value="1"/>
</dbReference>
<dbReference type="SUPFAM" id="SSF50341">
    <property type="entry name" value="CheW-like"/>
    <property type="match status" value="1"/>
</dbReference>
<dbReference type="InterPro" id="IPR002545">
    <property type="entry name" value="CheW-lke_dom"/>
</dbReference>
<gene>
    <name evidence="2" type="ORF">M0L44_11875</name>
</gene>
<sequence>MSCPEDLVAHMRRVLVAERDLHDLGMTWRWIESSAAISCPREVAPILPTLEGTRTRFEAMQARLITQMADETLAQLSDDLGAKARCAIDILVRNLYERTADVGFLATDDPVRAFCAATPAQRDAERAVLLARLREYQSKYSVYDDIVLCSTAGEILLRLSGGEAPGTSDPIVAEALTASAHVERFGPSDLAAEGQPAALCYAHRIQSPQGAVLGVLVLRFRFADEMVRLFAEAGGRQQVALVLLDPAGRVIASNDEDHVPLGVHLACGEGAAVQLINFAGREYLGLACRGTPYQGYPGPAGWRAVAMVSLLTAFSARAPDGTQEATPQAATADAELLAIRDDADAINRDLRRVVWNGRLMARGEHDDRLRLNAVLRQVAEAGVRTRARVEQAIQDIGHTALARGRQRAQELGRLMSDILDRNLYERANDCRWWALSPVLRQALARDDREAGRPAMTAVLEHINRLYTVYSRLVVFDAQGVIQAHSGEAPPGGLVGRAVPEALRRQVQGLNSSQAYAVTGFEDTDWHAHGPTYTYLAAVRDPVEERRIVGGIAIVFHAERELRAILQDILGDRPGLAAFVDAQGRVLAHVGTVDPVSALTGFDGAQAIVTQGDTQLWCARVAGRGYREFRQTDGYDHGVQVVVGLLLGPVERRRRAYSDAALKPPALRVDSRSQELAIFQVGAGCYALPSAALVEARTPQGLVSPPQAQDARAGLLEVDEAAGGRLVHVLCARRLFGVSHAPRAGDGTVLVLRHPRQPEQALLGLRVDDVLSVVDADPRDLGQAPAGFRPFAPWVTHLLRCDTAWGEPLLVQVLSPDVLLAQAGLDLGRVAAAPGADLSRAGGQAVPAWA</sequence>
<reference evidence="2 3" key="1">
    <citation type="submission" date="2022-06" db="EMBL/GenBank/DDBJ databases">
        <title>Ideonella sp. NS12-5 Genome sequencing and assembly.</title>
        <authorList>
            <person name="Jung Y."/>
        </authorList>
    </citation>
    <scope>NUCLEOTIDE SEQUENCE [LARGE SCALE GENOMIC DNA]</scope>
    <source>
        <strain evidence="2 3">NS12-5</strain>
    </source>
</reference>
<dbReference type="EMBL" id="JAMXMC010000006">
    <property type="protein sequence ID" value="MCO5977409.1"/>
    <property type="molecule type" value="Genomic_DNA"/>
</dbReference>
<keyword evidence="3" id="KW-1185">Reference proteome</keyword>
<evidence type="ECO:0000259" key="1">
    <source>
        <dbReference type="PROSITE" id="PS50851"/>
    </source>
</evidence>
<organism evidence="2 3">
    <name type="scientific">Ideonella oryzae</name>
    <dbReference type="NCBI Taxonomy" id="2937441"/>
    <lineage>
        <taxon>Bacteria</taxon>
        <taxon>Pseudomonadati</taxon>
        <taxon>Pseudomonadota</taxon>
        <taxon>Betaproteobacteria</taxon>
        <taxon>Burkholderiales</taxon>
        <taxon>Sphaerotilaceae</taxon>
        <taxon>Ideonella</taxon>
    </lineage>
</organism>
<protein>
    <submittedName>
        <fullName evidence="2">Chemotaxis protein CheW</fullName>
    </submittedName>
</protein>
<dbReference type="Pfam" id="PF01584">
    <property type="entry name" value="CheW"/>
    <property type="match status" value="1"/>
</dbReference>
<evidence type="ECO:0000313" key="2">
    <source>
        <dbReference type="EMBL" id="MCO5977409.1"/>
    </source>
</evidence>
<dbReference type="InterPro" id="IPR036061">
    <property type="entry name" value="CheW-like_dom_sf"/>
</dbReference>
<comment type="caution">
    <text evidence="2">The sequence shown here is derived from an EMBL/GenBank/DDBJ whole genome shotgun (WGS) entry which is preliminary data.</text>
</comment>
<name>A0ABT1BMF5_9BURK</name>
<dbReference type="SMART" id="SM00260">
    <property type="entry name" value="CheW"/>
    <property type="match status" value="1"/>
</dbReference>
<dbReference type="Proteomes" id="UP001204851">
    <property type="component" value="Unassembled WGS sequence"/>
</dbReference>